<dbReference type="AlphaFoldDB" id="A0A0D9ZDU8"/>
<accession>A0A0D9ZDU8</accession>
<keyword evidence="4" id="KW-1185">Reference proteome</keyword>
<feature type="compositionally biased region" description="Acidic residues" evidence="1">
    <location>
        <begin position="378"/>
        <end position="401"/>
    </location>
</feature>
<feature type="region of interest" description="Disordered" evidence="1">
    <location>
        <begin position="1"/>
        <end position="29"/>
    </location>
</feature>
<reference evidence="3" key="2">
    <citation type="submission" date="2018-05" db="EMBL/GenBank/DDBJ databases">
        <title>OgluRS3 (Oryza glumaepatula Reference Sequence Version 3).</title>
        <authorList>
            <person name="Zhang J."/>
            <person name="Kudrna D."/>
            <person name="Lee S."/>
            <person name="Talag J."/>
            <person name="Welchert J."/>
            <person name="Wing R.A."/>
        </authorList>
    </citation>
    <scope>NUCLEOTIDE SEQUENCE [LARGE SCALE GENOMIC DNA]</scope>
</reference>
<dbReference type="Proteomes" id="UP000026961">
    <property type="component" value="Chromosome 3"/>
</dbReference>
<dbReference type="EnsemblPlants" id="OGLUM03G35710.1">
    <property type="protein sequence ID" value="OGLUM03G35710.1"/>
    <property type="gene ID" value="OGLUM03G35710"/>
</dbReference>
<name>A0A0D9ZDU8_9ORYZ</name>
<feature type="compositionally biased region" description="Acidic residues" evidence="1">
    <location>
        <begin position="153"/>
        <end position="269"/>
    </location>
</feature>
<evidence type="ECO:0000256" key="1">
    <source>
        <dbReference type="SAM" id="MobiDB-lite"/>
    </source>
</evidence>
<dbReference type="HOGENOM" id="CLU_012657_0_0_1"/>
<proteinExistence type="predicted"/>
<feature type="compositionally biased region" description="Low complexity" evidence="1">
    <location>
        <begin position="607"/>
        <end position="624"/>
    </location>
</feature>
<sequence>MEDWVVLSDSDGDSVELHDGSDVGGSDSESGFAVVQVRGRAAAAGGADTPAALPHTTIAVEAVPLQPSPSPPGFFKTVSYRQAFSGIASELVAASSHAPVLDAAEEDKEDITEVSPAIAGGEHENAEISDVAESNNDHVDSNIAAAEDTTFSGEEDLDDETDGDIECFDEDDGICEENPDDEIFDDDEEESDPEEDDTGSSDLETDSDEYTESTDEESDYEEEDTTDLESDSDEDTESTDEESDYEEEIDDEEIDDESVEEDINLDDELMGFASGLFGDDDTESSHDEEDLDDDDDESLDDDGSECFDEEDIICAENPDDEIFDDESVDTGSSDEEESDDEEDSYSDEEIDDEEESDCDEEIDDEEEEEHGGNKYDAIDNESFGEEESVCMEQSYAEEEWPEFTGVPVSYDDIDTDSDMEIDGGKYDDIDSESLYEEESVSDEQSDDEEEPEEFAGGGYDDIDYESLNGDDFEEYLQVLADGGIDNESFGEEESVLDDEVMDFFHGLSDEFLDFFYGDTLYDDETESSCDEECEHVCVCGRCMELIDGEEFYQLTGDEFDATQLGEEIGGDASGVDGEEPSDAGESDHDTAPDAGDGEAHGNSADMAGENSAAATAEPASTPSQFRQAMQQAAARDQAAEAMVRAADAIDSYMRAAAGGLAAHDVEALSQGATSLRAMAAAPSFAVGVDVSASNAAAATAAAFLPDTLARQDGVVSLAVFYLLFGVVYLLLRICALN</sequence>
<dbReference type="eggNOG" id="KOG1808">
    <property type="taxonomic scope" value="Eukaryota"/>
</dbReference>
<evidence type="ECO:0000313" key="4">
    <source>
        <dbReference type="Proteomes" id="UP000026961"/>
    </source>
</evidence>
<feature type="region of interest" description="Disordered" evidence="1">
    <location>
        <begin position="103"/>
        <end position="461"/>
    </location>
</feature>
<keyword evidence="2" id="KW-1133">Transmembrane helix</keyword>
<reference evidence="3" key="1">
    <citation type="submission" date="2015-04" db="UniProtKB">
        <authorList>
            <consortium name="EnsemblPlants"/>
        </authorList>
    </citation>
    <scope>IDENTIFICATION</scope>
</reference>
<organism evidence="3">
    <name type="scientific">Oryza glumipatula</name>
    <dbReference type="NCBI Taxonomy" id="40148"/>
    <lineage>
        <taxon>Eukaryota</taxon>
        <taxon>Viridiplantae</taxon>
        <taxon>Streptophyta</taxon>
        <taxon>Embryophyta</taxon>
        <taxon>Tracheophyta</taxon>
        <taxon>Spermatophyta</taxon>
        <taxon>Magnoliopsida</taxon>
        <taxon>Liliopsida</taxon>
        <taxon>Poales</taxon>
        <taxon>Poaceae</taxon>
        <taxon>BOP clade</taxon>
        <taxon>Oryzoideae</taxon>
        <taxon>Oryzeae</taxon>
        <taxon>Oryzinae</taxon>
        <taxon>Oryza</taxon>
    </lineage>
</organism>
<feature type="compositionally biased region" description="Acidic residues" evidence="1">
    <location>
        <begin position="278"/>
        <end position="369"/>
    </location>
</feature>
<evidence type="ECO:0000313" key="3">
    <source>
        <dbReference type="EnsemblPlants" id="OGLUM03G35710.1"/>
    </source>
</evidence>
<protein>
    <submittedName>
        <fullName evidence="3">Uncharacterized protein</fullName>
    </submittedName>
</protein>
<feature type="region of interest" description="Disordered" evidence="1">
    <location>
        <begin position="567"/>
        <end position="624"/>
    </location>
</feature>
<feature type="transmembrane region" description="Helical" evidence="2">
    <location>
        <begin position="713"/>
        <end position="731"/>
    </location>
</feature>
<dbReference type="STRING" id="40148.A0A0D9ZDU8"/>
<feature type="compositionally biased region" description="Acidic residues" evidence="1">
    <location>
        <begin position="411"/>
        <end position="421"/>
    </location>
</feature>
<keyword evidence="2" id="KW-0812">Transmembrane</keyword>
<keyword evidence="2" id="KW-0472">Membrane</keyword>
<dbReference type="Gramene" id="OGLUM03G35710.1">
    <property type="protein sequence ID" value="OGLUM03G35710.1"/>
    <property type="gene ID" value="OGLUM03G35710"/>
</dbReference>
<feature type="compositionally biased region" description="Acidic residues" evidence="1">
    <location>
        <begin position="429"/>
        <end position="453"/>
    </location>
</feature>
<evidence type="ECO:0000256" key="2">
    <source>
        <dbReference type="SAM" id="Phobius"/>
    </source>
</evidence>
<feature type="compositionally biased region" description="Acidic residues" evidence="1">
    <location>
        <begin position="103"/>
        <end position="112"/>
    </location>
</feature>